<name>A0ABD1XMH3_9MARC</name>
<comment type="caution">
    <text evidence="3">The sequence shown here is derived from an EMBL/GenBank/DDBJ whole genome shotgun (WGS) entry which is preliminary data.</text>
</comment>
<accession>A0ABD1XMH3</accession>
<dbReference type="Proteomes" id="UP001605036">
    <property type="component" value="Unassembled WGS sequence"/>
</dbReference>
<evidence type="ECO:0000256" key="1">
    <source>
        <dbReference type="SAM" id="MobiDB-lite"/>
    </source>
</evidence>
<reference evidence="3 4" key="1">
    <citation type="submission" date="2024-09" db="EMBL/GenBank/DDBJ databases">
        <title>Chromosome-scale assembly of Riccia fluitans.</title>
        <authorList>
            <person name="Paukszto L."/>
            <person name="Sawicki J."/>
            <person name="Karawczyk K."/>
            <person name="Piernik-Szablinska J."/>
            <person name="Szczecinska M."/>
            <person name="Mazdziarz M."/>
        </authorList>
    </citation>
    <scope>NUCLEOTIDE SEQUENCE [LARGE SCALE GENOMIC DNA]</scope>
    <source>
        <strain evidence="3">Rf_01</strain>
        <tissue evidence="3">Aerial parts of the thallus</tissue>
    </source>
</reference>
<evidence type="ECO:0000313" key="4">
    <source>
        <dbReference type="Proteomes" id="UP001605036"/>
    </source>
</evidence>
<dbReference type="InterPro" id="IPR026797">
    <property type="entry name" value="HAUS_6"/>
</dbReference>
<feature type="compositionally biased region" description="Basic and acidic residues" evidence="1">
    <location>
        <begin position="322"/>
        <end position="331"/>
    </location>
</feature>
<dbReference type="InterPro" id="IPR028163">
    <property type="entry name" value="HAUS_6_N"/>
</dbReference>
<dbReference type="AlphaFoldDB" id="A0ABD1XMH3"/>
<protein>
    <recommendedName>
        <fullName evidence="2">HAUS augmin-like complex subunit 6 N-terminal domain-containing protein</fullName>
    </recommendedName>
</protein>
<feature type="domain" description="HAUS augmin-like complex subunit 6 N-terminal" evidence="2">
    <location>
        <begin position="33"/>
        <end position="266"/>
    </location>
</feature>
<feature type="region of interest" description="Disordered" evidence="1">
    <location>
        <begin position="306"/>
        <end position="331"/>
    </location>
</feature>
<dbReference type="PANTHER" id="PTHR16151:SF2">
    <property type="entry name" value="HAUS AUGMIN-LIKE COMPLEX SUBUNIT 6"/>
    <property type="match status" value="1"/>
</dbReference>
<feature type="region of interest" description="Disordered" evidence="1">
    <location>
        <begin position="480"/>
        <end position="514"/>
    </location>
</feature>
<gene>
    <name evidence="3" type="ORF">R1flu_028720</name>
</gene>
<organism evidence="3 4">
    <name type="scientific">Riccia fluitans</name>
    <dbReference type="NCBI Taxonomy" id="41844"/>
    <lineage>
        <taxon>Eukaryota</taxon>
        <taxon>Viridiplantae</taxon>
        <taxon>Streptophyta</taxon>
        <taxon>Embryophyta</taxon>
        <taxon>Marchantiophyta</taxon>
        <taxon>Marchantiopsida</taxon>
        <taxon>Marchantiidae</taxon>
        <taxon>Marchantiales</taxon>
        <taxon>Ricciaceae</taxon>
        <taxon>Riccia</taxon>
    </lineage>
</organism>
<sequence length="707" mass="77539">MEVSTVAAAFIAKEKEMSLFKEREREGEMEAALYTNCLLLGFDTAVLGNNVGLKVGLFKNSNPRVGEALLHFLLSALRGPALSAKDFAGVWPIFDAAQSRDFRKIVQTLINELEAQGALPRSNSRVSSLATCCGPRFVELLWQLSAHALREVHKRSFPADVAATPLPASLTEVVTQNSHAASLLSVTKGRIALERKRFLENATTAVRRQEMWTNLASDLTAEFRALRAEEAYLLQELDELDKMEEMPDSRSVEDQNVMIQEATEVWESLLEHTEQHEKLASGPVEDLISHREHRYRIDGSTLRTAVDRGSNALPSDGTSEESVLRNRHEDDSLLRATTSKLDASLTSLEGSAAEENRGRIDDRSSKTVAQLDVAEVLRRWTHALNRLHKQALRLAKANDGAGPELLAADNGHSESLRATLTEHKQHLSNMQALVTQLKDSIPGTEAAVSELREKVNSADAVTACVAAQSSLSSPPFVSGVAPSLNGGHETEERRDPSQFQLVPPSPALNLGQLLSTSPTSMDKVYRLQKRFGQFAAVHPLEALREEDVAICSSTGGSSASEDGLNAGDDSILSLRQAVRDTALGQPVPSQEISNDTYGFPSTEHQFTPIVKSSTSTKVFEDKKVDVVFGRQRKPVSGTVRSMDAQPSLDYPWKAKEDLERIIKPESVKESSLPKIDRTASPPMLMDHLTFDDDMDLLAPMSELDLLA</sequence>
<keyword evidence="4" id="KW-1185">Reference proteome</keyword>
<dbReference type="PANTHER" id="PTHR16151">
    <property type="entry name" value="HAUS AUGMIN-LIKE COMPLEX SUBUNIT 6"/>
    <property type="match status" value="1"/>
</dbReference>
<feature type="compositionally biased region" description="Polar residues" evidence="1">
    <location>
        <begin position="312"/>
        <end position="321"/>
    </location>
</feature>
<proteinExistence type="predicted"/>
<dbReference type="EMBL" id="JBHFFA010000008">
    <property type="protein sequence ID" value="KAL2610147.1"/>
    <property type="molecule type" value="Genomic_DNA"/>
</dbReference>
<evidence type="ECO:0000259" key="2">
    <source>
        <dbReference type="Pfam" id="PF14661"/>
    </source>
</evidence>
<dbReference type="Pfam" id="PF14661">
    <property type="entry name" value="HAUS6_N"/>
    <property type="match status" value="1"/>
</dbReference>
<evidence type="ECO:0000313" key="3">
    <source>
        <dbReference type="EMBL" id="KAL2610147.1"/>
    </source>
</evidence>